<evidence type="ECO:0000313" key="1">
    <source>
        <dbReference type="EMBL" id="ALG08433.1"/>
    </source>
</evidence>
<dbReference type="SUPFAM" id="SSF54427">
    <property type="entry name" value="NTF2-like"/>
    <property type="match status" value="1"/>
</dbReference>
<dbReference type="Gene3D" id="3.10.450.50">
    <property type="match status" value="1"/>
</dbReference>
<reference evidence="1 2" key="1">
    <citation type="submission" date="2015-07" db="EMBL/GenBank/DDBJ databases">
        <title>Genome sequencing of Kibdelosporangium phytohabitans.</title>
        <authorList>
            <person name="Qin S."/>
            <person name="Xing K."/>
        </authorList>
    </citation>
    <scope>NUCLEOTIDE SEQUENCE [LARGE SCALE GENOMIC DNA]</scope>
    <source>
        <strain evidence="1 2">KLBMP1111</strain>
    </source>
</reference>
<dbReference type="KEGG" id="kphy:AOZ06_17280"/>
<dbReference type="GO" id="GO:0030638">
    <property type="term" value="P:polyketide metabolic process"/>
    <property type="evidence" value="ECO:0007669"/>
    <property type="project" value="InterPro"/>
</dbReference>
<dbReference type="AlphaFoldDB" id="A0A0N9HTY5"/>
<accession>A0A0N9HTY5</accession>
<dbReference type="Pfam" id="PF07366">
    <property type="entry name" value="SnoaL"/>
    <property type="match status" value="1"/>
</dbReference>
<proteinExistence type="predicted"/>
<evidence type="ECO:0008006" key="3">
    <source>
        <dbReference type="Google" id="ProtNLM"/>
    </source>
</evidence>
<dbReference type="OrthoDB" id="3295294at2"/>
<organism evidence="1 2">
    <name type="scientific">Kibdelosporangium phytohabitans</name>
    <dbReference type="NCBI Taxonomy" id="860235"/>
    <lineage>
        <taxon>Bacteria</taxon>
        <taxon>Bacillati</taxon>
        <taxon>Actinomycetota</taxon>
        <taxon>Actinomycetes</taxon>
        <taxon>Pseudonocardiales</taxon>
        <taxon>Pseudonocardiaceae</taxon>
        <taxon>Kibdelosporangium</taxon>
    </lineage>
</organism>
<name>A0A0N9HTY5_9PSEU</name>
<evidence type="ECO:0000313" key="2">
    <source>
        <dbReference type="Proteomes" id="UP000063699"/>
    </source>
</evidence>
<dbReference type="Proteomes" id="UP000063699">
    <property type="component" value="Chromosome"/>
</dbReference>
<dbReference type="InterPro" id="IPR032710">
    <property type="entry name" value="NTF2-like_dom_sf"/>
</dbReference>
<gene>
    <name evidence="1" type="ORF">AOZ06_17280</name>
</gene>
<protein>
    <recommendedName>
        <fullName evidence="3">Ester cyclase</fullName>
    </recommendedName>
</protein>
<keyword evidence="2" id="KW-1185">Reference proteome</keyword>
<sequence>MAITKRAISPLRITGRSAFRDGDNIAVTWTFSGTFTGKTPFTPPDNPAGRSFSVPATSVIAMRHGRVGSVDDYYNLADILRQVGLPAGPFTPPGA</sequence>
<dbReference type="EMBL" id="CP012752">
    <property type="protein sequence ID" value="ALG08433.1"/>
    <property type="molecule type" value="Genomic_DNA"/>
</dbReference>
<dbReference type="InterPro" id="IPR009959">
    <property type="entry name" value="Cyclase_SnoaL-like"/>
</dbReference>